<evidence type="ECO:0000313" key="4">
    <source>
        <dbReference type="Proteomes" id="UP000199069"/>
    </source>
</evidence>
<dbReference type="AlphaFoldDB" id="A0A0K3CFC9"/>
<dbReference type="OMA" id="ESHAGKW"/>
<feature type="compositionally biased region" description="Low complexity" evidence="1">
    <location>
        <begin position="288"/>
        <end position="297"/>
    </location>
</feature>
<evidence type="ECO:0000313" key="5">
    <source>
        <dbReference type="Proteomes" id="UP000239560"/>
    </source>
</evidence>
<evidence type="ECO:0000313" key="2">
    <source>
        <dbReference type="EMBL" id="CTR07663.1"/>
    </source>
</evidence>
<proteinExistence type="predicted"/>
<dbReference type="EMBL" id="CWKI01000006">
    <property type="protein sequence ID" value="CTR07663.1"/>
    <property type="molecule type" value="Genomic_DNA"/>
</dbReference>
<evidence type="ECO:0000313" key="3">
    <source>
        <dbReference type="EMBL" id="PRQ74638.1"/>
    </source>
</evidence>
<accession>A0A0K3CFC9</accession>
<keyword evidence="4" id="KW-1185">Reference proteome</keyword>
<protein>
    <submittedName>
        <fullName evidence="2 3">RNA binding protein</fullName>
    </submittedName>
</protein>
<feature type="compositionally biased region" description="Pro residues" evidence="1">
    <location>
        <begin position="210"/>
        <end position="219"/>
    </location>
</feature>
<evidence type="ECO:0000256" key="1">
    <source>
        <dbReference type="SAM" id="MobiDB-lite"/>
    </source>
</evidence>
<gene>
    <name evidence="2" type="primary">FGENESH: predicted gene_6.446</name>
    <name evidence="3" type="ORF">AAT19DRAFT_14991</name>
    <name evidence="2" type="ORF">BN2166_0035240</name>
</gene>
<dbReference type="EMBL" id="LCTV02000006">
    <property type="protein sequence ID" value="PRQ74638.1"/>
    <property type="molecule type" value="Genomic_DNA"/>
</dbReference>
<sequence>MARSESPDMVAPYSFEVGSTWPDWDQGNSFAMRLIQKCIDDGFARKELSLSNRTHNSDTPPFKMVCDYHDFVKDDPLVPTPANKTCTFVVQLEPAEDGERHRVTAANLEHNHRLELQAHCFKHLREEEGAVLEECRQAIRKLAFEQARKLRKRYDFWSPSASKAHLFERQDQLLKDYAEALSPEETAAFVEALKLSGLYLEESQAAFSPTPSPSGSPAPPKRELPDSEGPASAVKKRLRTTASSKASPSLILSPDAVNVLLFGDAASLKKEDKPSGSKQGGTKKKTVQKAAQKPKPQFVKREPSNTPDKPFPPTNTFTDFLSRLSDSFEFSRFEPHFAALDITSEAQLLEVAAGGADELSALMDEVEKDVELGDWMMLGGMKKPWRNRLEKLLSERADV</sequence>
<reference evidence="2 4" key="1">
    <citation type="submission" date="2015-07" db="EMBL/GenBank/DDBJ databases">
        <authorList>
            <person name="Cajimat M.N.B."/>
            <person name="Milazzo M.L."/>
            <person name="Fulhorst C.F."/>
        </authorList>
    </citation>
    <scope>NUCLEOTIDE SEQUENCE [LARGE SCALE GENOMIC DNA]</scope>
    <source>
        <strain evidence="2">Single colony</strain>
    </source>
</reference>
<dbReference type="Proteomes" id="UP000239560">
    <property type="component" value="Unassembled WGS sequence"/>
</dbReference>
<feature type="region of interest" description="Disordered" evidence="1">
    <location>
        <begin position="204"/>
        <end position="247"/>
    </location>
</feature>
<name>A0A0K3CFC9_RHOTO</name>
<feature type="region of interest" description="Disordered" evidence="1">
    <location>
        <begin position="269"/>
        <end position="314"/>
    </location>
</feature>
<organism evidence="2 4">
    <name type="scientific">Rhodotorula toruloides</name>
    <name type="common">Yeast</name>
    <name type="synonym">Rhodosporidium toruloides</name>
    <dbReference type="NCBI Taxonomy" id="5286"/>
    <lineage>
        <taxon>Eukaryota</taxon>
        <taxon>Fungi</taxon>
        <taxon>Dikarya</taxon>
        <taxon>Basidiomycota</taxon>
        <taxon>Pucciniomycotina</taxon>
        <taxon>Microbotryomycetes</taxon>
        <taxon>Sporidiobolales</taxon>
        <taxon>Sporidiobolaceae</taxon>
        <taxon>Rhodotorula</taxon>
    </lineage>
</organism>
<reference evidence="3 5" key="2">
    <citation type="journal article" date="2018" name="Elife">
        <title>Functional genomics of lipid metabolism in the oleaginous yeast Rhodosporidium toruloides.</title>
        <authorList>
            <person name="Coradetti S.T."/>
            <person name="Pinel D."/>
            <person name="Geiselman G."/>
            <person name="Ito M."/>
            <person name="Mondo S."/>
            <person name="Reilly M.C."/>
            <person name="Cheng Y.F."/>
            <person name="Bauer S."/>
            <person name="Grigoriev I."/>
            <person name="Gladden J.M."/>
            <person name="Simmons B.A."/>
            <person name="Brem R."/>
            <person name="Arkin A.P."/>
            <person name="Skerker J.M."/>
        </authorList>
    </citation>
    <scope>NUCLEOTIDE SEQUENCE [LARGE SCALE GENOMIC DNA]</scope>
    <source>
        <strain evidence="3 5">NBRC 0880</strain>
    </source>
</reference>
<dbReference type="Proteomes" id="UP000199069">
    <property type="component" value="Unassembled WGS sequence"/>
</dbReference>
<dbReference type="OrthoDB" id="10286125at2759"/>